<sequence>MMSIPSSRAIARSTLGIVRRRPFSSLTAASTVTAVGYANYVEWRTNQHQSASSIETIIPRDHYDGDSIASYWDHRPVTIAKRLLSIVYELGPVAGEYFYSFQLRPWAMKTIRSADNEDNKQIVVDLEHKRQMEIDLSQKLRAALTTLGPTSSKLGSSSQFLQRLCDAVPPFDDKIAMKVLAQELASTRAGSDTYDNNNTNLNEDEVNRIVTSEFEEVPRLVASASLGQVYKATTKKSKQQVAIKIQRPDILETVTLDLFLLLSYGKAVDKLCSVFTNQMPYHEAFLNGFAHGAFMELNYRAEAANQTYFREELHSRFNSGKKKKVVVPLVHEQFTTNRVLVSEWIEGIPLAQAPQKQIQQLIPIGVELFLCQLLDIGKFHSDPHPGNLYVTKSEDGTPTLCLLDFGLVADVDETARNAMTRAIVNLLQGDYDTLISHDAKHLGFLPHDMDVTELKPVLKTILKEGLLEAGSNLHDRKRNLMAISNELNEVFFTYPFSVPPFFALVTRGLGLLEGIALKGDPSFDIFQASFPYAKRRAMDMFSVKDYTKISRGMLARHRTETM</sequence>
<dbReference type="InterPro" id="IPR011009">
    <property type="entry name" value="Kinase-like_dom_sf"/>
</dbReference>
<dbReference type="AlphaFoldDB" id="A0AAD8YAS0"/>
<dbReference type="EC" id="2.7.-.-" evidence="3"/>
<accession>A0AAD8YAS0</accession>
<dbReference type="GO" id="GO:0004672">
    <property type="term" value="F:protein kinase activity"/>
    <property type="evidence" value="ECO:0007669"/>
    <property type="project" value="InterPro"/>
</dbReference>
<evidence type="ECO:0000313" key="3">
    <source>
        <dbReference type="EMBL" id="KAK1742778.1"/>
    </source>
</evidence>
<comment type="caution">
    <text evidence="3">The sequence shown here is derived from an EMBL/GenBank/DDBJ whole genome shotgun (WGS) entry which is preliminary data.</text>
</comment>
<dbReference type="CDD" id="cd05121">
    <property type="entry name" value="ABC1_ADCK3-like"/>
    <property type="match status" value="1"/>
</dbReference>
<organism evidence="3 4">
    <name type="scientific">Skeletonema marinoi</name>
    <dbReference type="NCBI Taxonomy" id="267567"/>
    <lineage>
        <taxon>Eukaryota</taxon>
        <taxon>Sar</taxon>
        <taxon>Stramenopiles</taxon>
        <taxon>Ochrophyta</taxon>
        <taxon>Bacillariophyta</taxon>
        <taxon>Coscinodiscophyceae</taxon>
        <taxon>Thalassiosirophycidae</taxon>
        <taxon>Thalassiosirales</taxon>
        <taxon>Skeletonemataceae</taxon>
        <taxon>Skeletonema</taxon>
        <taxon>Skeletonema marinoi-dohrnii complex</taxon>
    </lineage>
</organism>
<name>A0AAD8YAS0_9STRA</name>
<dbReference type="Proteomes" id="UP001224775">
    <property type="component" value="Unassembled WGS sequence"/>
</dbReference>
<proteinExistence type="inferred from homology"/>
<comment type="similarity">
    <text evidence="1">Belongs to the protein kinase superfamily. ADCK protein kinase family.</text>
</comment>
<dbReference type="Pfam" id="PF03109">
    <property type="entry name" value="ABC1"/>
    <property type="match status" value="1"/>
</dbReference>
<dbReference type="InterPro" id="IPR004147">
    <property type="entry name" value="ABC1_dom"/>
</dbReference>
<evidence type="ECO:0000256" key="1">
    <source>
        <dbReference type="ARBA" id="ARBA00009670"/>
    </source>
</evidence>
<dbReference type="PROSITE" id="PS50011">
    <property type="entry name" value="PROTEIN_KINASE_DOM"/>
    <property type="match status" value="1"/>
</dbReference>
<feature type="domain" description="Protein kinase" evidence="2">
    <location>
        <begin position="215"/>
        <end position="562"/>
    </location>
</feature>
<dbReference type="PANTHER" id="PTHR10566">
    <property type="entry name" value="CHAPERONE-ACTIVITY OF BC1 COMPLEX CABC1 -RELATED"/>
    <property type="match status" value="1"/>
</dbReference>
<dbReference type="PANTHER" id="PTHR10566:SF117">
    <property type="entry name" value="UNUSUAL PROTEIN KINASE-RELATED"/>
    <property type="match status" value="1"/>
</dbReference>
<protein>
    <submittedName>
        <fullName evidence="3">ABC1 kinase family protein</fullName>
        <ecNumber evidence="3">2.7.-.-</ecNumber>
    </submittedName>
</protein>
<evidence type="ECO:0000313" key="4">
    <source>
        <dbReference type="Proteomes" id="UP001224775"/>
    </source>
</evidence>
<dbReference type="InterPro" id="IPR050154">
    <property type="entry name" value="UbiB_kinase"/>
</dbReference>
<dbReference type="EMBL" id="JATAAI010000010">
    <property type="protein sequence ID" value="KAK1742778.1"/>
    <property type="molecule type" value="Genomic_DNA"/>
</dbReference>
<dbReference type="InterPro" id="IPR000719">
    <property type="entry name" value="Prot_kinase_dom"/>
</dbReference>
<keyword evidence="4" id="KW-1185">Reference proteome</keyword>
<reference evidence="3" key="1">
    <citation type="submission" date="2023-06" db="EMBL/GenBank/DDBJ databases">
        <title>Survivors Of The Sea: Transcriptome response of Skeletonema marinoi to long-term dormancy.</title>
        <authorList>
            <person name="Pinder M.I.M."/>
            <person name="Kourtchenko O."/>
            <person name="Robertson E.K."/>
            <person name="Larsson T."/>
            <person name="Maumus F."/>
            <person name="Osuna-Cruz C.M."/>
            <person name="Vancaester E."/>
            <person name="Stenow R."/>
            <person name="Vandepoele K."/>
            <person name="Ploug H."/>
            <person name="Bruchert V."/>
            <person name="Godhe A."/>
            <person name="Topel M."/>
        </authorList>
    </citation>
    <scope>NUCLEOTIDE SEQUENCE</scope>
    <source>
        <strain evidence="3">R05AC</strain>
    </source>
</reference>
<evidence type="ECO:0000259" key="2">
    <source>
        <dbReference type="PROSITE" id="PS50011"/>
    </source>
</evidence>
<dbReference type="GO" id="GO:0005524">
    <property type="term" value="F:ATP binding"/>
    <property type="evidence" value="ECO:0007669"/>
    <property type="project" value="InterPro"/>
</dbReference>
<keyword evidence="3" id="KW-0418">Kinase</keyword>
<dbReference type="SUPFAM" id="SSF56112">
    <property type="entry name" value="Protein kinase-like (PK-like)"/>
    <property type="match status" value="1"/>
</dbReference>
<gene>
    <name evidence="3" type="ORF">QTG54_006375</name>
</gene>
<keyword evidence="3" id="KW-0808">Transferase</keyword>